<dbReference type="InterPro" id="IPR059000">
    <property type="entry name" value="ATPase_P-type_domA"/>
</dbReference>
<evidence type="ECO:0000256" key="3">
    <source>
        <dbReference type="ARBA" id="ARBA00022475"/>
    </source>
</evidence>
<dbReference type="Pfam" id="PF08282">
    <property type="entry name" value="Hydrolase_3"/>
    <property type="match status" value="1"/>
</dbReference>
<dbReference type="InterPro" id="IPR023214">
    <property type="entry name" value="HAD_sf"/>
</dbReference>
<keyword evidence="8 10" id="KW-1133">Transmembrane helix</keyword>
<dbReference type="Gene3D" id="3.40.50.1000">
    <property type="entry name" value="HAD superfamily/HAD-like"/>
    <property type="match status" value="1"/>
</dbReference>
<dbReference type="Gene3D" id="2.70.150.10">
    <property type="entry name" value="Calcium-transporting ATPase, cytoplasmic transduction domain A"/>
    <property type="match status" value="1"/>
</dbReference>
<dbReference type="InterPro" id="IPR023299">
    <property type="entry name" value="ATPase_P-typ_cyto_dom_N"/>
</dbReference>
<comment type="caution">
    <text evidence="12">The sequence shown here is derived from an EMBL/GenBank/DDBJ whole genome shotgun (WGS) entry which is preliminary data.</text>
</comment>
<dbReference type="SUPFAM" id="SSF81660">
    <property type="entry name" value="Metal cation-transporting ATPase, ATP-binding domain N"/>
    <property type="match status" value="1"/>
</dbReference>
<dbReference type="NCBIfam" id="TIGR01494">
    <property type="entry name" value="ATPase_P-type"/>
    <property type="match status" value="3"/>
</dbReference>
<name>A0ABU3NPR3_9CHLR</name>
<dbReference type="CDD" id="cd02089">
    <property type="entry name" value="P-type_ATPase_Ca_prok"/>
    <property type="match status" value="1"/>
</dbReference>
<feature type="transmembrane region" description="Helical" evidence="10">
    <location>
        <begin position="78"/>
        <end position="98"/>
    </location>
</feature>
<feature type="transmembrane region" description="Helical" evidence="10">
    <location>
        <begin position="272"/>
        <end position="292"/>
    </location>
</feature>
<evidence type="ECO:0000313" key="12">
    <source>
        <dbReference type="EMBL" id="MDT8898822.1"/>
    </source>
</evidence>
<dbReference type="InterPro" id="IPR023298">
    <property type="entry name" value="ATPase_P-typ_TM_dom_sf"/>
</dbReference>
<organism evidence="12 13">
    <name type="scientific">Thermanaerothrix solaris</name>
    <dbReference type="NCBI Taxonomy" id="3058434"/>
    <lineage>
        <taxon>Bacteria</taxon>
        <taxon>Bacillati</taxon>
        <taxon>Chloroflexota</taxon>
        <taxon>Anaerolineae</taxon>
        <taxon>Anaerolineales</taxon>
        <taxon>Anaerolineaceae</taxon>
        <taxon>Thermanaerothrix</taxon>
    </lineage>
</organism>
<dbReference type="SUPFAM" id="SSF81665">
    <property type="entry name" value="Calcium ATPase, transmembrane domain M"/>
    <property type="match status" value="1"/>
</dbReference>
<dbReference type="InterPro" id="IPR044492">
    <property type="entry name" value="P_typ_ATPase_HD_dom"/>
</dbReference>
<feature type="domain" description="Cation-transporting P-type ATPase N-terminal" evidence="11">
    <location>
        <begin position="24"/>
        <end position="98"/>
    </location>
</feature>
<evidence type="ECO:0000259" key="11">
    <source>
        <dbReference type="SMART" id="SM00831"/>
    </source>
</evidence>
<comment type="similarity">
    <text evidence="2">Belongs to the cation transport ATPase (P-type) (TC 3.A.3) family. Type IIA subfamily.</text>
</comment>
<evidence type="ECO:0000256" key="4">
    <source>
        <dbReference type="ARBA" id="ARBA00022692"/>
    </source>
</evidence>
<dbReference type="InterPro" id="IPR006068">
    <property type="entry name" value="ATPase_P-typ_cation-transptr_C"/>
</dbReference>
<evidence type="ECO:0000256" key="8">
    <source>
        <dbReference type="ARBA" id="ARBA00022989"/>
    </source>
</evidence>
<dbReference type="PROSITE" id="PS00154">
    <property type="entry name" value="ATPASE_E1_E2"/>
    <property type="match status" value="1"/>
</dbReference>
<evidence type="ECO:0000256" key="2">
    <source>
        <dbReference type="ARBA" id="ARBA00005675"/>
    </source>
</evidence>
<dbReference type="InterPro" id="IPR018303">
    <property type="entry name" value="ATPase_P-typ_P_site"/>
</dbReference>
<dbReference type="PRINTS" id="PR00120">
    <property type="entry name" value="HATPASE"/>
</dbReference>
<dbReference type="Proteomes" id="UP001254165">
    <property type="component" value="Unassembled WGS sequence"/>
</dbReference>
<keyword evidence="9 10" id="KW-0472">Membrane</keyword>
<feature type="transmembrane region" description="Helical" evidence="10">
    <location>
        <begin position="104"/>
        <end position="123"/>
    </location>
</feature>
<evidence type="ECO:0000256" key="5">
    <source>
        <dbReference type="ARBA" id="ARBA00022741"/>
    </source>
</evidence>
<feature type="transmembrane region" description="Helical" evidence="10">
    <location>
        <begin position="816"/>
        <end position="844"/>
    </location>
</feature>
<dbReference type="InterPro" id="IPR001757">
    <property type="entry name" value="P_typ_ATPase"/>
</dbReference>
<keyword evidence="5" id="KW-0547">Nucleotide-binding</keyword>
<dbReference type="SFLD" id="SFLDF00027">
    <property type="entry name" value="p-type_atpase"/>
    <property type="match status" value="1"/>
</dbReference>
<dbReference type="Gene3D" id="1.20.1110.10">
    <property type="entry name" value="Calcium-transporting ATPase, transmembrane domain"/>
    <property type="match status" value="1"/>
</dbReference>
<evidence type="ECO:0000256" key="1">
    <source>
        <dbReference type="ARBA" id="ARBA00004651"/>
    </source>
</evidence>
<dbReference type="Pfam" id="PF00690">
    <property type="entry name" value="Cation_ATPase_N"/>
    <property type="match status" value="1"/>
</dbReference>
<dbReference type="EMBL" id="JAUHMF010000002">
    <property type="protein sequence ID" value="MDT8898822.1"/>
    <property type="molecule type" value="Genomic_DNA"/>
</dbReference>
<keyword evidence="13" id="KW-1185">Reference proteome</keyword>
<dbReference type="PANTHER" id="PTHR43294:SF21">
    <property type="entry name" value="CATION TRANSPORTING ATPASE"/>
    <property type="match status" value="1"/>
</dbReference>
<evidence type="ECO:0000256" key="10">
    <source>
        <dbReference type="SAM" id="Phobius"/>
    </source>
</evidence>
<dbReference type="Gene3D" id="3.40.1110.10">
    <property type="entry name" value="Calcium-transporting ATPase, cytoplasmic domain N"/>
    <property type="match status" value="1"/>
</dbReference>
<feature type="transmembrane region" description="Helical" evidence="10">
    <location>
        <begin position="739"/>
        <end position="764"/>
    </location>
</feature>
<dbReference type="SFLD" id="SFLDS00003">
    <property type="entry name" value="Haloacid_Dehalogenase"/>
    <property type="match status" value="1"/>
</dbReference>
<evidence type="ECO:0000256" key="7">
    <source>
        <dbReference type="ARBA" id="ARBA00022967"/>
    </source>
</evidence>
<dbReference type="Pfam" id="PF00122">
    <property type="entry name" value="E1-E2_ATPase"/>
    <property type="match status" value="1"/>
</dbReference>
<dbReference type="InterPro" id="IPR036412">
    <property type="entry name" value="HAD-like_sf"/>
</dbReference>
<dbReference type="PRINTS" id="PR00119">
    <property type="entry name" value="CATATPASE"/>
</dbReference>
<dbReference type="SMART" id="SM00831">
    <property type="entry name" value="Cation_ATPase_N"/>
    <property type="match status" value="1"/>
</dbReference>
<keyword evidence="7" id="KW-1278">Translocase</keyword>
<protein>
    <submittedName>
        <fullName evidence="12">Cation-translocating P-type ATPase</fullName>
    </submittedName>
</protein>
<dbReference type="InterPro" id="IPR050510">
    <property type="entry name" value="Cation_transp_ATPase_P-type"/>
</dbReference>
<reference evidence="12 13" key="1">
    <citation type="submission" date="2023-07" db="EMBL/GenBank/DDBJ databases">
        <title>Novel species of Thermanaerothrix with wide hydrolytic capabilities.</title>
        <authorList>
            <person name="Zayulina K.S."/>
            <person name="Podosokorskaya O.A."/>
            <person name="Elcheninov A.G."/>
        </authorList>
    </citation>
    <scope>NUCLEOTIDE SEQUENCE [LARGE SCALE GENOMIC DNA]</scope>
    <source>
        <strain evidence="12 13">4228-RoL</strain>
    </source>
</reference>
<keyword evidence="4 10" id="KW-0812">Transmembrane</keyword>
<sequence>MTVSIAKTTEPPSATLPPSDLNIAWHALNAHETVRRLRTPLETGLTSEEAQRRLAQFGPNQLVEPKRRTFLQMVIGQLNNFVVILLIVAAIISGAISLSQGEPLVDSAAIIAIVVLNAVLGVIQESRAEQALAALRQLAAPEAQVLRDGRRQTIPARDLVPGDIVFLEAGNYVPADLRLLEAVNLRIEEAALTGESVAVEKDATSLLQEDAPLGDRKNTAFMGTLVVYGRGRGVVVSTGMRTQLGMIATMLQTMEEEETPLQRKLDQLGKTLGIAALVICGLVFLTGILQGGNVLEMFMVAVSLAIAAVPEGLPAIVTISLALGMREMIRRHALIRRLSSVETLGSATVICSDKTGTLTQNAMTVRRLWVDGTFIDVSGHGYSPQGEFSIHGQPLDFNQYPAVLTALWIGALNNDAVLEVNTNNGENAYRIVGDPTEGALLVAAAKAGALPEQLQMAYPREEEVPFDSVRKRMVTVHAVRAPRPEDASPFGAEVAPDLHVVTVKGAPDEVLRLCRYYQDRYDQPQPLDDAARQRILAANDAMTREALRVLGVAYRVIPALPEQADPEALERDLVFVGLIGMIDPARPEVIPALQKAARAGIRTIMITGDYPNTARAIAETIGLLRPQHQVLTGAQLDAMDDATLQAEVQRTDVFARVSPQHKLRIVEALKANGEIVAMTGDGVNDAPAIKRADIGIAMGITGTDVAKETADMVLTDDNYASIVAAVEQGRIIYSNIRKFVYYLISCNLAEIFIIFLPTAFGRWLFPALGRVLSPLLPIQLLWLNLITDGAPALALGTEKGDPDIMQHPPRPPKEPIINRFMQIGVAVQTVAITAATLIAFSLGLREDTTLAGTLAFVTLSSSELLRAYTARSERYPLLKIGLFSNRWMNLAVLSSLALLLMVVYVPFFNPIFATVPLSWAQWKLILPLIFLPAVVAEMTKVVLSMRKA</sequence>
<proteinExistence type="inferred from homology"/>
<dbReference type="SUPFAM" id="SSF81653">
    <property type="entry name" value="Calcium ATPase, transduction domain A"/>
    <property type="match status" value="1"/>
</dbReference>
<dbReference type="InterPro" id="IPR008250">
    <property type="entry name" value="ATPase_P-typ_transduc_dom_A_sf"/>
</dbReference>
<dbReference type="SFLD" id="SFLDG00002">
    <property type="entry name" value="C1.7:_P-type_atpase_like"/>
    <property type="match status" value="1"/>
</dbReference>
<feature type="transmembrane region" description="Helical" evidence="10">
    <location>
        <begin position="298"/>
        <end position="323"/>
    </location>
</feature>
<keyword evidence="6" id="KW-0067">ATP-binding</keyword>
<dbReference type="InterPro" id="IPR004014">
    <property type="entry name" value="ATPase_P-typ_cation-transptr_N"/>
</dbReference>
<evidence type="ECO:0000256" key="6">
    <source>
        <dbReference type="ARBA" id="ARBA00022840"/>
    </source>
</evidence>
<dbReference type="RefSeq" id="WP_315625485.1">
    <property type="nucleotide sequence ID" value="NZ_JAUHMF010000002.1"/>
</dbReference>
<gene>
    <name evidence="12" type="ORF">QYE77_11170</name>
</gene>
<keyword evidence="3" id="KW-1003">Cell membrane</keyword>
<evidence type="ECO:0000256" key="9">
    <source>
        <dbReference type="ARBA" id="ARBA00023136"/>
    </source>
</evidence>
<accession>A0ABU3NPR3</accession>
<comment type="subcellular location">
    <subcellularLocation>
        <location evidence="1">Cell membrane</location>
        <topology evidence="1">Multi-pass membrane protein</topology>
    </subcellularLocation>
</comment>
<dbReference type="Pfam" id="PF13246">
    <property type="entry name" value="Cation_ATPase"/>
    <property type="match status" value="1"/>
</dbReference>
<dbReference type="PANTHER" id="PTHR43294">
    <property type="entry name" value="SODIUM/POTASSIUM-TRANSPORTING ATPASE SUBUNIT ALPHA"/>
    <property type="match status" value="1"/>
</dbReference>
<evidence type="ECO:0000313" key="13">
    <source>
        <dbReference type="Proteomes" id="UP001254165"/>
    </source>
</evidence>
<feature type="transmembrane region" description="Helical" evidence="10">
    <location>
        <begin position="890"/>
        <end position="912"/>
    </location>
</feature>
<dbReference type="SUPFAM" id="SSF56784">
    <property type="entry name" value="HAD-like"/>
    <property type="match status" value="1"/>
</dbReference>
<dbReference type="Pfam" id="PF00689">
    <property type="entry name" value="Cation_ATPase_C"/>
    <property type="match status" value="1"/>
</dbReference>
<feature type="transmembrane region" description="Helical" evidence="10">
    <location>
        <begin position="924"/>
        <end position="943"/>
    </location>
</feature>